<protein>
    <submittedName>
        <fullName evidence="1">CoA-transferase/lyase DddD</fullName>
        <ecNumber evidence="1">2.-.-.-</ecNumber>
    </submittedName>
</protein>
<sequence length="850" mass="92807">MMTCVSDDPQVLEMSRRAMGKHNQLPFSGVKVIDFGQYIAGPAVAMILADLGATVIHIDPPGGSLWDSPANAVLNRNKYCLQLDLKSAHGLEAAMAFVARADIVIENFRPGVMTRLGLDFAELRRQRPELITLSIPGFASNDPLRRHWRALEPIIASASGVFTDMGQNRVLMGINPSFSPLPLASSYGTMLAVSAVALALQARERTGVGDQIEVPLAAAVMEGLSYNSIKIDGYPERYKTLREKEIERRRSEDLPMNLSYEELQEYLDPFYRTYECADGRKFYAVCPSHRSHARRCLQAMGLYEEMLSAGLPTVSDPYLPICQWEGDASLGVYPLPDHWARRISARMKEVFLTRTATEWEKIFGEGRFPGAPHRSTQEWLHDEHANASGLVVDVDDHLYGNMKQPGAIAWLEDSGDLMLSPNSRRTVSIKEALAILDECAPTALPSPSEQQVGGWLDGVRVLDLTNVIAGPHSTSYLGRFGADVIKLDPVTPNYDPWNTVVFGMSSGRGKQSVLVDLNHPDGREVFNQLVRSVDVIVMNAPDRQLAPLGLDEASLQAVNPGVIFCQLDCFGGPRRGPRTDYLGYDDLIQAGTGIMLRFGGGMATPEEHAHVGTIDVNCGFAAALGVAAALYRKARTGEISRARTSLASLGNLVQIPFCYDYPGRPPFDEPSGRSAQGFGSLSRFFRAADDWLYVDASAKELDKLDAVDGLTGIRNAADPAAFLSSALATASAETWQTRLQAANVAAAIPDNIDNLRQRYSRPADNRPGIDNGSYSFSVYAEHPSGRRVTQLDPFAIRPHVAPIRALAPAEKFGASTRAVLCKMGYSDTQVATLIARGAVGESWCEEYLPS</sequence>
<dbReference type="AlphaFoldDB" id="A0A6J5C6E6"/>
<dbReference type="PANTHER" id="PTHR48228">
    <property type="entry name" value="SUCCINYL-COA--D-CITRAMALATE COA-TRANSFERASE"/>
    <property type="match status" value="1"/>
</dbReference>
<dbReference type="EC" id="2.-.-.-" evidence="1"/>
<evidence type="ECO:0000313" key="1">
    <source>
        <dbReference type="EMBL" id="CAB3728610.1"/>
    </source>
</evidence>
<dbReference type="Gene3D" id="3.40.50.10540">
    <property type="entry name" value="Crotonobetainyl-coa:carnitine coa-transferase, domain 1"/>
    <property type="match status" value="3"/>
</dbReference>
<dbReference type="InterPro" id="IPR023606">
    <property type="entry name" value="CoA-Trfase_III_dom_1_sf"/>
</dbReference>
<keyword evidence="1" id="KW-0808">Transferase</keyword>
<dbReference type="Gene3D" id="3.30.1540.10">
    <property type="entry name" value="formyl-coa transferase, domain 3"/>
    <property type="match status" value="1"/>
</dbReference>
<accession>A0A6J5C6E6</accession>
<dbReference type="Pfam" id="PF02515">
    <property type="entry name" value="CoA_transf_3"/>
    <property type="match status" value="2"/>
</dbReference>
<proteinExistence type="predicted"/>
<reference evidence="1 2" key="1">
    <citation type="submission" date="2020-04" db="EMBL/GenBank/DDBJ databases">
        <authorList>
            <person name="De Canck E."/>
        </authorList>
    </citation>
    <scope>NUCLEOTIDE SEQUENCE [LARGE SCALE GENOMIC DNA]</scope>
    <source>
        <strain evidence="1 2">LMG 27174</strain>
    </source>
</reference>
<organism evidence="1 2">
    <name type="scientific">Paraburkholderia rhynchosiae</name>
    <dbReference type="NCBI Taxonomy" id="487049"/>
    <lineage>
        <taxon>Bacteria</taxon>
        <taxon>Pseudomonadati</taxon>
        <taxon>Pseudomonadota</taxon>
        <taxon>Betaproteobacteria</taxon>
        <taxon>Burkholderiales</taxon>
        <taxon>Burkholderiaceae</taxon>
        <taxon>Paraburkholderia</taxon>
    </lineage>
</organism>
<dbReference type="Proteomes" id="UP000494205">
    <property type="component" value="Unassembled WGS sequence"/>
</dbReference>
<dbReference type="RefSeq" id="WP_244201372.1">
    <property type="nucleotide sequence ID" value="NZ_CADIJZ010000025.1"/>
</dbReference>
<gene>
    <name evidence="1" type="primary">dddD</name>
    <name evidence="1" type="ORF">LMG27174_05592</name>
</gene>
<evidence type="ECO:0000313" key="2">
    <source>
        <dbReference type="Proteomes" id="UP000494205"/>
    </source>
</evidence>
<dbReference type="GO" id="GO:0016740">
    <property type="term" value="F:transferase activity"/>
    <property type="evidence" value="ECO:0007669"/>
    <property type="project" value="UniProtKB-KW"/>
</dbReference>
<dbReference type="GO" id="GO:0016829">
    <property type="term" value="F:lyase activity"/>
    <property type="evidence" value="ECO:0007669"/>
    <property type="project" value="UniProtKB-KW"/>
</dbReference>
<keyword evidence="1" id="KW-0456">Lyase</keyword>
<dbReference type="InterPro" id="IPR044855">
    <property type="entry name" value="CoA-Trfase_III_dom3_sf"/>
</dbReference>
<name>A0A6J5C6E6_9BURK</name>
<dbReference type="InterPro" id="IPR050509">
    <property type="entry name" value="CoA-transferase_III"/>
</dbReference>
<dbReference type="EMBL" id="CADIJZ010000025">
    <property type="protein sequence ID" value="CAB3728610.1"/>
    <property type="molecule type" value="Genomic_DNA"/>
</dbReference>
<dbReference type="PANTHER" id="PTHR48228:SF5">
    <property type="entry name" value="ALPHA-METHYLACYL-COA RACEMASE"/>
    <property type="match status" value="1"/>
</dbReference>
<dbReference type="SUPFAM" id="SSF89796">
    <property type="entry name" value="CoA-transferase family III (CaiB/BaiF)"/>
    <property type="match status" value="2"/>
</dbReference>
<dbReference type="InterPro" id="IPR003673">
    <property type="entry name" value="CoA-Trfase_fam_III"/>
</dbReference>